<evidence type="ECO:0000256" key="6">
    <source>
        <dbReference type="ARBA" id="ARBA00023125"/>
    </source>
</evidence>
<keyword evidence="3" id="KW-0328">Glycosyltransferase</keyword>
<comment type="similarity">
    <text evidence="1">Belongs to the LysR transcriptional regulatory family.</text>
</comment>
<evidence type="ECO:0000256" key="5">
    <source>
        <dbReference type="ARBA" id="ARBA00023015"/>
    </source>
</evidence>
<dbReference type="NCBIfam" id="NF006564">
    <property type="entry name" value="PRK09071.1"/>
    <property type="match status" value="1"/>
</dbReference>
<dbReference type="PROSITE" id="PS50931">
    <property type="entry name" value="HTH_LYSR"/>
    <property type="match status" value="1"/>
</dbReference>
<dbReference type="InterPro" id="IPR036388">
    <property type="entry name" value="WH-like_DNA-bd_sf"/>
</dbReference>
<keyword evidence="4 9" id="KW-0808">Transferase</keyword>
<reference evidence="9 10" key="1">
    <citation type="submission" date="2021-03" db="EMBL/GenBank/DDBJ databases">
        <title>Tianweitania aestuarii sp. nov., isolated from a tidal flat.</title>
        <authorList>
            <person name="Park S."/>
            <person name="Yoon J.-H."/>
        </authorList>
    </citation>
    <scope>NUCLEOTIDE SEQUENCE [LARGE SCALE GENOMIC DNA]</scope>
    <source>
        <strain evidence="9 10">BSSL-BM11</strain>
    </source>
</reference>
<dbReference type="PANTHER" id="PTHR30118:SF15">
    <property type="entry name" value="TRANSCRIPTIONAL REGULATORY PROTEIN"/>
    <property type="match status" value="1"/>
</dbReference>
<proteinExistence type="inferred from homology"/>
<protein>
    <submittedName>
        <fullName evidence="9">Glycosyl transferase family protein</fullName>
    </submittedName>
</protein>
<evidence type="ECO:0000313" key="9">
    <source>
        <dbReference type="EMBL" id="MBS9721476.1"/>
    </source>
</evidence>
<dbReference type="SUPFAM" id="SSF52418">
    <property type="entry name" value="Nucleoside phosphorylase/phosphoribosyltransferase catalytic domain"/>
    <property type="match status" value="1"/>
</dbReference>
<dbReference type="InterPro" id="IPR050389">
    <property type="entry name" value="LysR-type_TF"/>
</dbReference>
<keyword evidence="6" id="KW-0238">DNA-binding</keyword>
<keyword evidence="5" id="KW-0805">Transcription regulation</keyword>
<dbReference type="PANTHER" id="PTHR30118">
    <property type="entry name" value="HTH-TYPE TRANSCRIPTIONAL REGULATOR LEUO-RELATED"/>
    <property type="match status" value="1"/>
</dbReference>
<dbReference type="RefSeq" id="WP_213985135.1">
    <property type="nucleotide sequence ID" value="NZ_JAFMNX010000003.1"/>
</dbReference>
<dbReference type="SUPFAM" id="SSF47648">
    <property type="entry name" value="Nucleoside phosphorylase/phosphoribosyltransferase N-terminal domain"/>
    <property type="match status" value="1"/>
</dbReference>
<evidence type="ECO:0000259" key="8">
    <source>
        <dbReference type="PROSITE" id="PS50931"/>
    </source>
</evidence>
<dbReference type="Pfam" id="PF00126">
    <property type="entry name" value="HTH_1"/>
    <property type="match status" value="1"/>
</dbReference>
<dbReference type="InterPro" id="IPR035902">
    <property type="entry name" value="Nuc_phospho_transferase"/>
</dbReference>
<dbReference type="Pfam" id="PF02885">
    <property type="entry name" value="Glycos_trans_3N"/>
    <property type="match status" value="1"/>
</dbReference>
<dbReference type="Proteomes" id="UP001297272">
    <property type="component" value="Unassembled WGS sequence"/>
</dbReference>
<dbReference type="Gene3D" id="1.20.970.10">
    <property type="entry name" value="Transferase, Pyrimidine Nucleoside Phosphorylase, Chain C"/>
    <property type="match status" value="1"/>
</dbReference>
<evidence type="ECO:0000256" key="2">
    <source>
        <dbReference type="ARBA" id="ARBA00022458"/>
    </source>
</evidence>
<keyword evidence="2" id="KW-0536">Nodulation</keyword>
<feature type="domain" description="HTH lysR-type" evidence="8">
    <location>
        <begin position="38"/>
        <end position="95"/>
    </location>
</feature>
<accession>A0ABS5RWM7</accession>
<organism evidence="9 10">
    <name type="scientific">Tianweitania aestuarii</name>
    <dbReference type="NCBI Taxonomy" id="2814886"/>
    <lineage>
        <taxon>Bacteria</taxon>
        <taxon>Pseudomonadati</taxon>
        <taxon>Pseudomonadota</taxon>
        <taxon>Alphaproteobacteria</taxon>
        <taxon>Hyphomicrobiales</taxon>
        <taxon>Phyllobacteriaceae</taxon>
        <taxon>Tianweitania</taxon>
    </lineage>
</organism>
<comment type="caution">
    <text evidence="9">The sequence shown here is derived from an EMBL/GenBank/DDBJ whole genome shotgun (WGS) entry which is preliminary data.</text>
</comment>
<dbReference type="InterPro" id="IPR017459">
    <property type="entry name" value="Glycosyl_Trfase_fam3_N_dom"/>
</dbReference>
<gene>
    <name evidence="9" type="ORF">JYU29_12350</name>
</gene>
<dbReference type="Gene3D" id="1.10.10.10">
    <property type="entry name" value="Winged helix-like DNA-binding domain superfamily/Winged helix DNA-binding domain"/>
    <property type="match status" value="1"/>
</dbReference>
<name>A0ABS5RWM7_9HYPH</name>
<dbReference type="EMBL" id="JAFMNX010000003">
    <property type="protein sequence ID" value="MBS9721476.1"/>
    <property type="molecule type" value="Genomic_DNA"/>
</dbReference>
<keyword evidence="7" id="KW-0804">Transcription</keyword>
<dbReference type="SUPFAM" id="SSF46785">
    <property type="entry name" value="Winged helix' DNA-binding domain"/>
    <property type="match status" value="1"/>
</dbReference>
<dbReference type="InterPro" id="IPR036390">
    <property type="entry name" value="WH_DNA-bd_sf"/>
</dbReference>
<dbReference type="InterPro" id="IPR036320">
    <property type="entry name" value="Glycosyl_Trfase_fam3_N_dom_sf"/>
</dbReference>
<evidence type="ECO:0000313" key="10">
    <source>
        <dbReference type="Proteomes" id="UP001297272"/>
    </source>
</evidence>
<evidence type="ECO:0000256" key="1">
    <source>
        <dbReference type="ARBA" id="ARBA00009437"/>
    </source>
</evidence>
<sequence>MTRANQVRQENDGEHSAVQRAGMLAGAAACEGSKSSLNRLRLLVALDALLVHGSVGKAADEMGIGAPAMSRLLQQIRATYGDRILVKTARGMVPTPFAETLRMRLRALAAETVDLLDVSQPMQPRTPRAQSNKVPILDAPPLAMQADLSISGPTPADFAAKLARIGPLAEPRQRLAKFVATIGAGAGRSRPLTMEEADEAFALILAGKADPTQIGAFLAVMQYRGVTAAELAGLAQASRRHIGAAEVSDRFVDLDWPAYPSPKARGELWFMLAAKIVAKAGHRVLIHGSAGQDTHGERLGASARQLQIPVAQTQDEAAELIAAHGLAYLPLRSTSAQIPALLGLYQFFELRSPLNLAVHLLNPLGAETSVMGASRAIYETGLRDTAALLGCRNLSVISTSRDVAEAKPFRTTKLHRLIDGEAESMMISSQQAPEAVSSTGLSNLEYSQAVWLGLAPDHRPQQIVIETAAIAMLTLVGGSPSGLDDLRTKARMLWDSRLN</sequence>
<dbReference type="GO" id="GO:0016740">
    <property type="term" value="F:transferase activity"/>
    <property type="evidence" value="ECO:0007669"/>
    <property type="project" value="UniProtKB-KW"/>
</dbReference>
<dbReference type="Gene3D" id="3.40.1030.10">
    <property type="entry name" value="Nucleoside phosphorylase/phosphoribosyltransferase catalytic domain"/>
    <property type="match status" value="1"/>
</dbReference>
<keyword evidence="10" id="KW-1185">Reference proteome</keyword>
<dbReference type="InterPro" id="IPR000847">
    <property type="entry name" value="LysR_HTH_N"/>
</dbReference>
<evidence type="ECO:0000256" key="4">
    <source>
        <dbReference type="ARBA" id="ARBA00022679"/>
    </source>
</evidence>
<evidence type="ECO:0000256" key="7">
    <source>
        <dbReference type="ARBA" id="ARBA00023163"/>
    </source>
</evidence>
<evidence type="ECO:0000256" key="3">
    <source>
        <dbReference type="ARBA" id="ARBA00022676"/>
    </source>
</evidence>